<sequence length="109" mass="11943">MSDLEIWLTIAAMACATALTRSSFWVIGGHITIPTRVQGMLRYAPVCALAAIIGPDLVMDPQGTVEFSFHNYKLIAGVVSIAYYLVRRSMLETIVFGMACFTALRLLLS</sequence>
<protein>
    <submittedName>
        <fullName evidence="2">AzlD domain-containing protein</fullName>
    </submittedName>
</protein>
<dbReference type="OrthoDB" id="5465192at2"/>
<keyword evidence="1" id="KW-0472">Membrane</keyword>
<feature type="transmembrane region" description="Helical" evidence="1">
    <location>
        <begin position="70"/>
        <end position="86"/>
    </location>
</feature>
<keyword evidence="1" id="KW-0812">Transmembrane</keyword>
<accession>A0A6L6QIG9</accession>
<keyword evidence="3" id="KW-1185">Reference proteome</keyword>
<evidence type="ECO:0000256" key="1">
    <source>
        <dbReference type="SAM" id="Phobius"/>
    </source>
</evidence>
<dbReference type="RefSeq" id="WP_155454668.1">
    <property type="nucleotide sequence ID" value="NZ_WNKX01000009.1"/>
</dbReference>
<keyword evidence="1" id="KW-1133">Transmembrane helix</keyword>
<dbReference type="EMBL" id="WNKX01000009">
    <property type="protein sequence ID" value="MTW11717.1"/>
    <property type="molecule type" value="Genomic_DNA"/>
</dbReference>
<gene>
    <name evidence="2" type="ORF">GM658_14015</name>
</gene>
<feature type="transmembrane region" description="Helical" evidence="1">
    <location>
        <begin position="6"/>
        <end position="28"/>
    </location>
</feature>
<reference evidence="2 3" key="1">
    <citation type="submission" date="2019-11" db="EMBL/GenBank/DDBJ databases">
        <title>Type strains purchased from KCTC, JCM and DSMZ.</title>
        <authorList>
            <person name="Lu H."/>
        </authorList>
    </citation>
    <scope>NUCLEOTIDE SEQUENCE [LARGE SCALE GENOMIC DNA]</scope>
    <source>
        <strain evidence="2 3">JCM 31587</strain>
    </source>
</reference>
<feature type="transmembrane region" description="Helical" evidence="1">
    <location>
        <begin position="40"/>
        <end position="58"/>
    </location>
</feature>
<name>A0A6L6QIG9_9BURK</name>
<evidence type="ECO:0000313" key="2">
    <source>
        <dbReference type="EMBL" id="MTW11717.1"/>
    </source>
</evidence>
<proteinExistence type="predicted"/>
<dbReference type="InterPro" id="IPR008407">
    <property type="entry name" value="Brnchd-chn_aa_trnsp_AzlD"/>
</dbReference>
<dbReference type="AlphaFoldDB" id="A0A6L6QIG9"/>
<dbReference type="Proteomes" id="UP000472320">
    <property type="component" value="Unassembled WGS sequence"/>
</dbReference>
<evidence type="ECO:0000313" key="3">
    <source>
        <dbReference type="Proteomes" id="UP000472320"/>
    </source>
</evidence>
<dbReference type="Pfam" id="PF05437">
    <property type="entry name" value="AzlD"/>
    <property type="match status" value="1"/>
</dbReference>
<comment type="caution">
    <text evidence="2">The sequence shown here is derived from an EMBL/GenBank/DDBJ whole genome shotgun (WGS) entry which is preliminary data.</text>
</comment>
<organism evidence="2 3">
    <name type="scientific">Massilia eburnea</name>
    <dbReference type="NCBI Taxonomy" id="1776165"/>
    <lineage>
        <taxon>Bacteria</taxon>
        <taxon>Pseudomonadati</taxon>
        <taxon>Pseudomonadota</taxon>
        <taxon>Betaproteobacteria</taxon>
        <taxon>Burkholderiales</taxon>
        <taxon>Oxalobacteraceae</taxon>
        <taxon>Telluria group</taxon>
        <taxon>Massilia</taxon>
    </lineage>
</organism>